<evidence type="ECO:0000313" key="6">
    <source>
        <dbReference type="EMBL" id="MFB9712582.1"/>
    </source>
</evidence>
<gene>
    <name evidence="6" type="ORF">ACFFPI_00215</name>
</gene>
<feature type="compositionally biased region" description="Low complexity" evidence="4">
    <location>
        <begin position="768"/>
        <end position="783"/>
    </location>
</feature>
<sequence>MDDTEGTHTSPPIIRAAELQEIVIALSGPEPAGIVISGPGGSGMTTLLDAAASVLRGSFSVIAHNVSESFADIPCGIAMALVPDLPARSKVWPGSIVAACRKAVRGAATPGTSALLVLDNIDFLDDMSLWLLNQLLIEPDIRMIATHRSDRPLRMELMESVVSRQLSVVTLDDLTQEQLREFLEDRLSGRVALSMVRDIHALTGGNLQTAKLLLDEAAARGEIVEQADSWMLSGPIRLDGSQAFELTRHRLEGYSVPQRQVVDLLAVGEPIPLAVLEQLVQKRSVDALRGDGTIRVQLNNQEVASLSHAIEGRLARQQLGPARILELRRNIYQASEPVADDSVWALFRRVDLEQASGLPVSDADLLAVAIAANDIHDNRRARRSAEAVRAPELALLAGVELARALYQTRDFSGAVTVLKGLVANTQDVLTVDFAHAVWMLLHALLPTSPGSNVLQAALQDARRRVETAAVGIQPGDPAFLDLSVVRDELDVLQLYLDAQNGSWPSSGGELFQRLCHSQLIDPGLRSERHPPPPTQAGVLLMALVSQGLAVSGRFADAVALSTLALEALGRLPRCPVDFHSTVLTIHGSNLIWRGQWGGSEMFCAGSSSYSNRTSYFGGAAHLYRALVLARQGSLELACEQFRQARARLDEADPEGLLPPALGGLAAAAWLLGDVGQVRRALAAYDSRRSGGNYLASQLAESYSSAARSVLIGAEHSHRKLLQLAGSAAKKGHRALEMLNLGLAARTGSRGYRRPGAGVSEVVWSVESGMPSGQETGQEMGTGQPRTGEPQQEWAFGQEEGFEHDEAHQESPETGSSVLPGIVKLSQREREVTALVASGLSSAEVAARLGIAVNTVNAHLQRVYGKLGVSRRQKLSELWDELAKPEE</sequence>
<dbReference type="Pfam" id="PF00196">
    <property type="entry name" value="GerE"/>
    <property type="match status" value="1"/>
</dbReference>
<dbReference type="Proteomes" id="UP001589536">
    <property type="component" value="Unassembled WGS sequence"/>
</dbReference>
<dbReference type="PANTHER" id="PTHR44688">
    <property type="entry name" value="DNA-BINDING TRANSCRIPTIONAL ACTIVATOR DEVR_DOSR"/>
    <property type="match status" value="1"/>
</dbReference>
<feature type="domain" description="HTH luxR-type" evidence="5">
    <location>
        <begin position="817"/>
        <end position="882"/>
    </location>
</feature>
<evidence type="ECO:0000313" key="7">
    <source>
        <dbReference type="Proteomes" id="UP001589536"/>
    </source>
</evidence>
<organism evidence="6 7">
    <name type="scientific">Arthrobacter methylotrophus</name>
    <dbReference type="NCBI Taxonomy" id="121291"/>
    <lineage>
        <taxon>Bacteria</taxon>
        <taxon>Bacillati</taxon>
        <taxon>Actinomycetota</taxon>
        <taxon>Actinomycetes</taxon>
        <taxon>Micrococcales</taxon>
        <taxon>Micrococcaceae</taxon>
        <taxon>Arthrobacter</taxon>
    </lineage>
</organism>
<dbReference type="Gene3D" id="3.40.50.300">
    <property type="entry name" value="P-loop containing nucleotide triphosphate hydrolases"/>
    <property type="match status" value="1"/>
</dbReference>
<dbReference type="Gene3D" id="1.10.10.10">
    <property type="entry name" value="Winged helix-like DNA-binding domain superfamily/Winged helix DNA-binding domain"/>
    <property type="match status" value="1"/>
</dbReference>
<evidence type="ECO:0000256" key="2">
    <source>
        <dbReference type="ARBA" id="ARBA00023125"/>
    </source>
</evidence>
<feature type="region of interest" description="Disordered" evidence="4">
    <location>
        <begin position="768"/>
        <end position="789"/>
    </location>
</feature>
<keyword evidence="7" id="KW-1185">Reference proteome</keyword>
<dbReference type="RefSeq" id="WP_345047994.1">
    <property type="nucleotide sequence ID" value="NZ_BAABED010000001.1"/>
</dbReference>
<keyword evidence="3" id="KW-0804">Transcription</keyword>
<accession>A0ABV5UJ99</accession>
<proteinExistence type="predicted"/>
<keyword evidence="1" id="KW-0805">Transcription regulation</keyword>
<dbReference type="InterPro" id="IPR016032">
    <property type="entry name" value="Sig_transdc_resp-reg_C-effctor"/>
</dbReference>
<evidence type="ECO:0000256" key="3">
    <source>
        <dbReference type="ARBA" id="ARBA00023163"/>
    </source>
</evidence>
<dbReference type="EMBL" id="JBHMBH010000002">
    <property type="protein sequence ID" value="MFB9712582.1"/>
    <property type="molecule type" value="Genomic_DNA"/>
</dbReference>
<keyword evidence="2" id="KW-0238">DNA-binding</keyword>
<dbReference type="PANTHER" id="PTHR44688:SF16">
    <property type="entry name" value="DNA-BINDING TRANSCRIPTIONAL ACTIVATOR DEVR_DOSR"/>
    <property type="match status" value="1"/>
</dbReference>
<reference evidence="6 7" key="1">
    <citation type="submission" date="2024-09" db="EMBL/GenBank/DDBJ databases">
        <authorList>
            <person name="Sun Q."/>
            <person name="Mori K."/>
        </authorList>
    </citation>
    <scope>NUCLEOTIDE SEQUENCE [LARGE SCALE GENOMIC DNA]</scope>
    <source>
        <strain evidence="6 7">JCM 13519</strain>
    </source>
</reference>
<dbReference type="PROSITE" id="PS00622">
    <property type="entry name" value="HTH_LUXR_1"/>
    <property type="match status" value="1"/>
</dbReference>
<dbReference type="SUPFAM" id="SSF52540">
    <property type="entry name" value="P-loop containing nucleoside triphosphate hydrolases"/>
    <property type="match status" value="1"/>
</dbReference>
<evidence type="ECO:0000259" key="5">
    <source>
        <dbReference type="PROSITE" id="PS50043"/>
    </source>
</evidence>
<evidence type="ECO:0000256" key="4">
    <source>
        <dbReference type="SAM" id="MobiDB-lite"/>
    </source>
</evidence>
<dbReference type="SMART" id="SM00421">
    <property type="entry name" value="HTH_LUXR"/>
    <property type="match status" value="1"/>
</dbReference>
<comment type="caution">
    <text evidence="6">The sequence shown here is derived from an EMBL/GenBank/DDBJ whole genome shotgun (WGS) entry which is preliminary data.</text>
</comment>
<dbReference type="SUPFAM" id="SSF46894">
    <property type="entry name" value="C-terminal effector domain of the bipartite response regulators"/>
    <property type="match status" value="1"/>
</dbReference>
<dbReference type="InterPro" id="IPR036388">
    <property type="entry name" value="WH-like_DNA-bd_sf"/>
</dbReference>
<evidence type="ECO:0000256" key="1">
    <source>
        <dbReference type="ARBA" id="ARBA00023015"/>
    </source>
</evidence>
<dbReference type="PROSITE" id="PS50043">
    <property type="entry name" value="HTH_LUXR_2"/>
    <property type="match status" value="1"/>
</dbReference>
<dbReference type="PRINTS" id="PR00038">
    <property type="entry name" value="HTHLUXR"/>
</dbReference>
<protein>
    <submittedName>
        <fullName evidence="6">LuxR C-terminal-related transcriptional regulator</fullName>
    </submittedName>
</protein>
<name>A0ABV5UJ99_9MICC</name>
<dbReference type="InterPro" id="IPR000792">
    <property type="entry name" value="Tscrpt_reg_LuxR_C"/>
</dbReference>
<dbReference type="InterPro" id="IPR027417">
    <property type="entry name" value="P-loop_NTPase"/>
</dbReference>
<dbReference type="CDD" id="cd06170">
    <property type="entry name" value="LuxR_C_like"/>
    <property type="match status" value="1"/>
</dbReference>